<dbReference type="SMART" id="SM00382">
    <property type="entry name" value="AAA"/>
    <property type="match status" value="1"/>
</dbReference>
<comment type="caution">
    <text evidence="5">The sequence shown here is derived from an EMBL/GenBank/DDBJ whole genome shotgun (WGS) entry which is preliminary data.</text>
</comment>
<evidence type="ECO:0000256" key="2">
    <source>
        <dbReference type="ARBA" id="ARBA00022741"/>
    </source>
</evidence>
<evidence type="ECO:0000313" key="6">
    <source>
        <dbReference type="Proteomes" id="UP001522450"/>
    </source>
</evidence>
<dbReference type="Pfam" id="PF00005">
    <property type="entry name" value="ABC_tran"/>
    <property type="match status" value="1"/>
</dbReference>
<dbReference type="InterPro" id="IPR003439">
    <property type="entry name" value="ABC_transporter-like_ATP-bd"/>
</dbReference>
<accession>A0ABT0ASM2</accession>
<keyword evidence="6" id="KW-1185">Reference proteome</keyword>
<dbReference type="Gene3D" id="3.40.50.300">
    <property type="entry name" value="P-loop containing nucleotide triphosphate hydrolases"/>
    <property type="match status" value="1"/>
</dbReference>
<dbReference type="InterPro" id="IPR027417">
    <property type="entry name" value="P-loop_NTPase"/>
</dbReference>
<keyword evidence="1" id="KW-0813">Transport</keyword>
<sequence length="275" mass="30692">MIELRHVTKAFNGRMAVEDISFTISQGQIFGFLGPSGSGKSTTINILTGQLTQDSGQAWVLGKDTRQIGSDDLLDIGIMSDTIGFYERLSIYKNLLFFAKFYHVSTDYLDQLLRRLDLFDDKNKKAIDLSTGMKQRLLLIQAVLHTPKLLFLDEPTSGLDPTLSREVHRLLLELKNKGVTIFLTTHDMTEATEICDEIALLHQGKIIEAGAPQAVIDKYSDKGKVVIRFQNGKSITVPQEETANYLAQHISSIHTSEATLASIFIQLTGEKFEND</sequence>
<feature type="domain" description="ABC transporter" evidence="4">
    <location>
        <begin position="2"/>
        <end position="228"/>
    </location>
</feature>
<keyword evidence="2" id="KW-0547">Nucleotide-binding</keyword>
<dbReference type="PANTHER" id="PTHR42711">
    <property type="entry name" value="ABC TRANSPORTER ATP-BINDING PROTEIN"/>
    <property type="match status" value="1"/>
</dbReference>
<evidence type="ECO:0000256" key="1">
    <source>
        <dbReference type="ARBA" id="ARBA00022448"/>
    </source>
</evidence>
<protein>
    <submittedName>
        <fullName evidence="5">ABC transporter ATP-binding protein</fullName>
    </submittedName>
</protein>
<evidence type="ECO:0000259" key="4">
    <source>
        <dbReference type="PROSITE" id="PS50893"/>
    </source>
</evidence>
<keyword evidence="3 5" id="KW-0067">ATP-binding</keyword>
<proteinExistence type="predicted"/>
<dbReference type="CDD" id="cd03230">
    <property type="entry name" value="ABC_DR_subfamily_A"/>
    <property type="match status" value="1"/>
</dbReference>
<dbReference type="InterPro" id="IPR003593">
    <property type="entry name" value="AAA+_ATPase"/>
</dbReference>
<dbReference type="Proteomes" id="UP001522450">
    <property type="component" value="Unassembled WGS sequence"/>
</dbReference>
<dbReference type="PANTHER" id="PTHR42711:SF13">
    <property type="entry name" value="ABC TRANSPORTER, ATP-BINDING PROTEIN"/>
    <property type="match status" value="1"/>
</dbReference>
<evidence type="ECO:0000256" key="3">
    <source>
        <dbReference type="ARBA" id="ARBA00022840"/>
    </source>
</evidence>
<dbReference type="InterPro" id="IPR050763">
    <property type="entry name" value="ABC_transporter_ATP-binding"/>
</dbReference>
<reference evidence="5 6" key="1">
    <citation type="journal article" date="2022" name="Microbiol. Res.">
        <title>Comparative genome analysis, predicted lifestyle and antimicrobial strategies of Lactococcus carnosus and Lactococcus paracarnosus isolated from meat.</title>
        <authorList>
            <person name="Werum V."/>
            <person name="Ehrmann M."/>
            <person name="Vogel R."/>
            <person name="Hilgarth M."/>
        </authorList>
    </citation>
    <scope>NUCLEOTIDE SEQUENCE [LARGE SCALE GENOMIC DNA]</scope>
    <source>
        <strain evidence="5 6">TMW22177</strain>
    </source>
</reference>
<gene>
    <name evidence="5" type="ORF">GYN21_05140</name>
</gene>
<dbReference type="GO" id="GO:0005524">
    <property type="term" value="F:ATP binding"/>
    <property type="evidence" value="ECO:0007669"/>
    <property type="project" value="UniProtKB-KW"/>
</dbReference>
<dbReference type="EMBL" id="JAAECS010000003">
    <property type="protein sequence ID" value="MCJ1989602.1"/>
    <property type="molecule type" value="Genomic_DNA"/>
</dbReference>
<evidence type="ECO:0000313" key="5">
    <source>
        <dbReference type="EMBL" id="MCJ1989602.1"/>
    </source>
</evidence>
<dbReference type="PROSITE" id="PS50893">
    <property type="entry name" value="ABC_TRANSPORTER_2"/>
    <property type="match status" value="1"/>
</dbReference>
<dbReference type="RefSeq" id="WP_244034500.1">
    <property type="nucleotide sequence ID" value="NZ_JAAECP010000007.1"/>
</dbReference>
<name>A0ABT0ASM2_9LACT</name>
<organism evidence="5 6">
    <name type="scientific">Pseudolactococcus carnosus</name>
    <dbReference type="NCBI Taxonomy" id="2749961"/>
    <lineage>
        <taxon>Bacteria</taxon>
        <taxon>Bacillati</taxon>
        <taxon>Bacillota</taxon>
        <taxon>Bacilli</taxon>
        <taxon>Lactobacillales</taxon>
        <taxon>Streptococcaceae</taxon>
        <taxon>Pseudolactococcus</taxon>
    </lineage>
</organism>
<dbReference type="SUPFAM" id="SSF52540">
    <property type="entry name" value="P-loop containing nucleoside triphosphate hydrolases"/>
    <property type="match status" value="1"/>
</dbReference>